<comment type="pathway">
    <text evidence="2">Amino-acid biosynthesis; L-proline biosynthesis; L-proline from L-glutamate 5-semialdehyde: step 1/1.</text>
</comment>
<keyword evidence="2" id="KW-0641">Proline biosynthesis</keyword>
<evidence type="ECO:0000256" key="2">
    <source>
        <dbReference type="HAMAP-Rule" id="MF_01925"/>
    </source>
</evidence>
<accession>A0A179STQ2</accession>
<reference evidence="6" key="1">
    <citation type="submission" date="2016-04" db="EMBL/GenBank/DDBJ databases">
        <authorList>
            <person name="Lyu Z."/>
            <person name="Lyu W."/>
        </authorList>
    </citation>
    <scope>NUCLEOTIDE SEQUENCE [LARGE SCALE GENOMIC DNA]</scope>
    <source>
        <strain evidence="6">C44</strain>
    </source>
</reference>
<keyword evidence="6" id="KW-1185">Reference proteome</keyword>
<dbReference type="EC" id="1.5.1.2" evidence="2"/>
<dbReference type="Proteomes" id="UP000078534">
    <property type="component" value="Unassembled WGS sequence"/>
</dbReference>
<dbReference type="SUPFAM" id="SSF51735">
    <property type="entry name" value="NAD(P)-binding Rossmann-fold domains"/>
    <property type="match status" value="1"/>
</dbReference>
<dbReference type="GO" id="GO:0055129">
    <property type="term" value="P:L-proline biosynthetic process"/>
    <property type="evidence" value="ECO:0007669"/>
    <property type="project" value="UniProtKB-UniRule"/>
</dbReference>
<dbReference type="AlphaFoldDB" id="A0A179STQ2"/>
<dbReference type="OrthoDB" id="9805754at2"/>
<dbReference type="Gene3D" id="1.10.3730.10">
    <property type="entry name" value="ProC C-terminal domain-like"/>
    <property type="match status" value="1"/>
</dbReference>
<comment type="function">
    <text evidence="2">Catalyzes the reduction of 1-pyrroline-5-carboxylate (PCA) to L-proline.</text>
</comment>
<dbReference type="InterPro" id="IPR008927">
    <property type="entry name" value="6-PGluconate_DH-like_C_sf"/>
</dbReference>
<dbReference type="GO" id="GO:0004735">
    <property type="term" value="F:pyrroline-5-carboxylate reductase activity"/>
    <property type="evidence" value="ECO:0007669"/>
    <property type="project" value="UniProtKB-UniRule"/>
</dbReference>
<dbReference type="EMBL" id="LWSG01000023">
    <property type="protein sequence ID" value="OAS85005.1"/>
    <property type="molecule type" value="Genomic_DNA"/>
</dbReference>
<dbReference type="InterPro" id="IPR053790">
    <property type="entry name" value="P5CR-like_CS"/>
</dbReference>
<dbReference type="PANTHER" id="PTHR11645:SF51">
    <property type="entry name" value="COME OPERON PROTEIN 4"/>
    <property type="match status" value="1"/>
</dbReference>
<feature type="domain" description="Pyrroline-5-carboxylate reductase catalytic N-terminal" evidence="3">
    <location>
        <begin position="3"/>
        <end position="97"/>
    </location>
</feature>
<sequence>MNVGFVGTGNMGRILIESFIESGAIRPSFIYMTNRTKAKAEAIQNIYLETNVLDSAEEVVKRSDLIFICVKPLDIHPLLKKLDHLLTPNKCLLSITSPISVEQLETLVDCQIARAIPSITNRAFSGVSLITYGHSCHKDTKRTLEELFEQISNPVQIEDDITRVSSDIVSCGPAFFSYLLQKFVDGAVAETSITKDQAVLLASEMIIGMGKLLETEIYTLPTLQEKVCVKGGVTGKGIKVLEDEIGDMFEKVFQATHEKYYEDIEEVSVQFNKIPHK</sequence>
<proteinExistence type="inferred from homology"/>
<evidence type="ECO:0000259" key="4">
    <source>
        <dbReference type="Pfam" id="PF14748"/>
    </source>
</evidence>
<dbReference type="Pfam" id="PF14748">
    <property type="entry name" value="P5CR_dimer"/>
    <property type="match status" value="1"/>
</dbReference>
<name>A0A179STQ2_9BACI</name>
<feature type="domain" description="Pyrroline-5-carboxylate reductase dimerisation" evidence="4">
    <location>
        <begin position="164"/>
        <end position="261"/>
    </location>
</feature>
<dbReference type="InterPro" id="IPR036291">
    <property type="entry name" value="NAD(P)-bd_dom_sf"/>
</dbReference>
<comment type="caution">
    <text evidence="5">The sequence shown here is derived from an EMBL/GenBank/DDBJ whole genome shotgun (WGS) entry which is preliminary data.</text>
</comment>
<dbReference type="NCBIfam" id="NF005814">
    <property type="entry name" value="PRK07680.1"/>
    <property type="match status" value="1"/>
</dbReference>
<evidence type="ECO:0000259" key="3">
    <source>
        <dbReference type="Pfam" id="PF03807"/>
    </source>
</evidence>
<keyword evidence="2" id="KW-0963">Cytoplasm</keyword>
<protein>
    <recommendedName>
        <fullName evidence="2">Pyrroline-5-carboxylate reductase</fullName>
        <shortName evidence="2">P5C reductase</shortName>
        <shortName evidence="2">P5CR</shortName>
        <ecNumber evidence="2">1.5.1.2</ecNumber>
    </recommendedName>
    <alternativeName>
        <fullName evidence="2">PCA reductase</fullName>
    </alternativeName>
</protein>
<dbReference type="RefSeq" id="WP_066334608.1">
    <property type="nucleotide sequence ID" value="NZ_LWSG01000023.1"/>
</dbReference>
<dbReference type="InterPro" id="IPR000304">
    <property type="entry name" value="Pyrroline-COOH_reductase"/>
</dbReference>
<keyword evidence="2" id="KW-0560">Oxidoreductase</keyword>
<dbReference type="Pfam" id="PF03807">
    <property type="entry name" value="F420_oxidored"/>
    <property type="match status" value="1"/>
</dbReference>
<dbReference type="GO" id="GO:0005737">
    <property type="term" value="C:cytoplasm"/>
    <property type="evidence" value="ECO:0007669"/>
    <property type="project" value="UniProtKB-SubCell"/>
</dbReference>
<organism evidence="5 6">
    <name type="scientific">Metabacillus litoralis</name>
    <dbReference type="NCBI Taxonomy" id="152268"/>
    <lineage>
        <taxon>Bacteria</taxon>
        <taxon>Bacillati</taxon>
        <taxon>Bacillota</taxon>
        <taxon>Bacilli</taxon>
        <taxon>Bacillales</taxon>
        <taxon>Bacillaceae</taxon>
        <taxon>Metabacillus</taxon>
    </lineage>
</organism>
<dbReference type="UniPathway" id="UPA00098">
    <property type="reaction ID" value="UER00361"/>
</dbReference>
<evidence type="ECO:0000313" key="6">
    <source>
        <dbReference type="Proteomes" id="UP000078534"/>
    </source>
</evidence>
<dbReference type="STRING" id="152268.A6K24_05700"/>
<keyword evidence="2" id="KW-0028">Amino-acid biosynthesis</keyword>
<dbReference type="InterPro" id="IPR029036">
    <property type="entry name" value="P5CR_dimer"/>
</dbReference>
<dbReference type="InterPro" id="IPR028939">
    <property type="entry name" value="P5C_Rdtase_cat_N"/>
</dbReference>
<evidence type="ECO:0000256" key="1">
    <source>
        <dbReference type="ARBA" id="ARBA00005525"/>
    </source>
</evidence>
<evidence type="ECO:0000313" key="5">
    <source>
        <dbReference type="EMBL" id="OAS85005.1"/>
    </source>
</evidence>
<dbReference type="PROSITE" id="PS00521">
    <property type="entry name" value="P5CR"/>
    <property type="match status" value="1"/>
</dbReference>
<dbReference type="PIRSF" id="PIRSF000193">
    <property type="entry name" value="Pyrrol-5-carb_rd"/>
    <property type="match status" value="1"/>
</dbReference>
<comment type="subcellular location">
    <subcellularLocation>
        <location evidence="2">Cytoplasm</location>
    </subcellularLocation>
</comment>
<comment type="catalytic activity">
    <reaction evidence="2">
        <text>L-proline + NADP(+) = (S)-1-pyrroline-5-carboxylate + NADPH + 2 H(+)</text>
        <dbReference type="Rhea" id="RHEA:14109"/>
        <dbReference type="ChEBI" id="CHEBI:15378"/>
        <dbReference type="ChEBI" id="CHEBI:17388"/>
        <dbReference type="ChEBI" id="CHEBI:57783"/>
        <dbReference type="ChEBI" id="CHEBI:58349"/>
        <dbReference type="ChEBI" id="CHEBI:60039"/>
        <dbReference type="EC" id="1.5.1.2"/>
    </reaction>
</comment>
<dbReference type="SUPFAM" id="SSF48179">
    <property type="entry name" value="6-phosphogluconate dehydrogenase C-terminal domain-like"/>
    <property type="match status" value="1"/>
</dbReference>
<comment type="similarity">
    <text evidence="1 2">Belongs to the pyrroline-5-carboxylate reductase family.</text>
</comment>
<comment type="catalytic activity">
    <reaction evidence="2">
        <text>L-proline + NAD(+) = (S)-1-pyrroline-5-carboxylate + NADH + 2 H(+)</text>
        <dbReference type="Rhea" id="RHEA:14105"/>
        <dbReference type="ChEBI" id="CHEBI:15378"/>
        <dbReference type="ChEBI" id="CHEBI:17388"/>
        <dbReference type="ChEBI" id="CHEBI:57540"/>
        <dbReference type="ChEBI" id="CHEBI:57945"/>
        <dbReference type="ChEBI" id="CHEBI:60039"/>
        <dbReference type="EC" id="1.5.1.2"/>
    </reaction>
</comment>
<dbReference type="HAMAP" id="MF_01925">
    <property type="entry name" value="P5C_reductase"/>
    <property type="match status" value="1"/>
</dbReference>
<gene>
    <name evidence="2" type="primary">proC</name>
    <name evidence="5" type="ORF">A6K24_05700</name>
</gene>
<dbReference type="PANTHER" id="PTHR11645">
    <property type="entry name" value="PYRROLINE-5-CARBOXYLATE REDUCTASE"/>
    <property type="match status" value="1"/>
</dbReference>
<dbReference type="Gene3D" id="3.40.50.720">
    <property type="entry name" value="NAD(P)-binding Rossmann-like Domain"/>
    <property type="match status" value="1"/>
</dbReference>
<keyword evidence="2" id="KW-0521">NADP</keyword>